<evidence type="ECO:0000313" key="2">
    <source>
        <dbReference type="Proteomes" id="UP000008022"/>
    </source>
</evidence>
<dbReference type="EnsemblPlants" id="ORUFI12G11130.1">
    <property type="protein sequence ID" value="ORUFI12G11130.1"/>
    <property type="gene ID" value="ORUFI12G11130"/>
</dbReference>
<proteinExistence type="predicted"/>
<sequence length="161" mass="18303">MRTPLHPRSRPLPRNLWSVKSGIRIPLRFNLDPRDLLSPTTLGSRWNNERRFRSSLYDPSRGKAEWESRNRGNLGVGQSTGMEKGLYGVLGWMKEATTPLHFLLIVHLFGERSTSLIRDSEMIVISRHILWADVAPRKTRIVVSLAFVDGTNAPVYALQGN</sequence>
<organism evidence="1 2">
    <name type="scientific">Oryza rufipogon</name>
    <name type="common">Brownbeard rice</name>
    <name type="synonym">Asian wild rice</name>
    <dbReference type="NCBI Taxonomy" id="4529"/>
    <lineage>
        <taxon>Eukaryota</taxon>
        <taxon>Viridiplantae</taxon>
        <taxon>Streptophyta</taxon>
        <taxon>Embryophyta</taxon>
        <taxon>Tracheophyta</taxon>
        <taxon>Spermatophyta</taxon>
        <taxon>Magnoliopsida</taxon>
        <taxon>Liliopsida</taxon>
        <taxon>Poales</taxon>
        <taxon>Poaceae</taxon>
        <taxon>BOP clade</taxon>
        <taxon>Oryzoideae</taxon>
        <taxon>Oryzeae</taxon>
        <taxon>Oryzinae</taxon>
        <taxon>Oryza</taxon>
    </lineage>
</organism>
<name>A0A0E0RGK2_ORYRU</name>
<evidence type="ECO:0000313" key="1">
    <source>
        <dbReference type="EnsemblPlants" id="ORUFI12G11130.1"/>
    </source>
</evidence>
<dbReference type="Gramene" id="ORUFI12G11130.1">
    <property type="protein sequence ID" value="ORUFI12G11130.1"/>
    <property type="gene ID" value="ORUFI12G11130"/>
</dbReference>
<reference evidence="1" key="2">
    <citation type="submission" date="2015-06" db="UniProtKB">
        <authorList>
            <consortium name="EnsemblPlants"/>
        </authorList>
    </citation>
    <scope>IDENTIFICATION</scope>
</reference>
<dbReference type="Proteomes" id="UP000008022">
    <property type="component" value="Unassembled WGS sequence"/>
</dbReference>
<keyword evidence="2" id="KW-1185">Reference proteome</keyword>
<reference evidence="2" key="1">
    <citation type="submission" date="2013-06" db="EMBL/GenBank/DDBJ databases">
        <authorList>
            <person name="Zhao Q."/>
        </authorList>
    </citation>
    <scope>NUCLEOTIDE SEQUENCE</scope>
    <source>
        <strain evidence="2">cv. W1943</strain>
    </source>
</reference>
<dbReference type="HOGENOM" id="CLU_1646467_0_0_1"/>
<dbReference type="AlphaFoldDB" id="A0A0E0RGK2"/>
<accession>A0A0E0RGK2</accession>
<protein>
    <submittedName>
        <fullName evidence="1">Uncharacterized protein</fullName>
    </submittedName>
</protein>